<comment type="caution">
    <text evidence="3">The sequence shown here is derived from an EMBL/GenBank/DDBJ whole genome shotgun (WGS) entry which is preliminary data.</text>
</comment>
<feature type="compositionally biased region" description="Low complexity" evidence="1">
    <location>
        <begin position="1"/>
        <end position="31"/>
    </location>
</feature>
<proteinExistence type="predicted"/>
<dbReference type="Gene3D" id="3.40.630.30">
    <property type="match status" value="1"/>
</dbReference>
<dbReference type="EMBL" id="WTXG01000002">
    <property type="protein sequence ID" value="KAI0307046.1"/>
    <property type="molecule type" value="Genomic_DNA"/>
</dbReference>
<dbReference type="SUPFAM" id="SSF55729">
    <property type="entry name" value="Acyl-CoA N-acyltransferases (Nat)"/>
    <property type="match status" value="1"/>
</dbReference>
<dbReference type="InterPro" id="IPR000182">
    <property type="entry name" value="GNAT_dom"/>
</dbReference>
<dbReference type="Pfam" id="PF13673">
    <property type="entry name" value="Acetyltransf_10"/>
    <property type="match status" value="1"/>
</dbReference>
<protein>
    <submittedName>
        <fullName evidence="3">Acyl-CoA N-acyltransferase</fullName>
    </submittedName>
</protein>
<sequence>MNTTTTTTTTTTSTSTTPNTTTGTSTSTGTNHEIVITPSVGQSGREQLRQQCYDVRIDVFHREQGFPLDTEIDKLDEIAEHFLLRLLPSLQPIGTIRASRHSSGGVPYYKLSRLAVLKEYRKYHFGRELVFALHNWVTTDTQSRGEHSAKVVCHSQIPAKAFYAKFGYSPEGDEFDEDGAPHQKMVIHLPLSR</sequence>
<organism evidence="3 4">
    <name type="scientific">Multifurca ochricompacta</name>
    <dbReference type="NCBI Taxonomy" id="376703"/>
    <lineage>
        <taxon>Eukaryota</taxon>
        <taxon>Fungi</taxon>
        <taxon>Dikarya</taxon>
        <taxon>Basidiomycota</taxon>
        <taxon>Agaricomycotina</taxon>
        <taxon>Agaricomycetes</taxon>
        <taxon>Russulales</taxon>
        <taxon>Russulaceae</taxon>
        <taxon>Multifurca</taxon>
    </lineage>
</organism>
<name>A0AAD4MB07_9AGAM</name>
<gene>
    <name evidence="3" type="ORF">B0F90DRAFT_1622623</name>
</gene>
<feature type="region of interest" description="Disordered" evidence="1">
    <location>
        <begin position="1"/>
        <end position="32"/>
    </location>
</feature>
<dbReference type="PROSITE" id="PS51186">
    <property type="entry name" value="GNAT"/>
    <property type="match status" value="1"/>
</dbReference>
<dbReference type="GO" id="GO:0016747">
    <property type="term" value="F:acyltransferase activity, transferring groups other than amino-acyl groups"/>
    <property type="evidence" value="ECO:0007669"/>
    <property type="project" value="InterPro"/>
</dbReference>
<evidence type="ECO:0000259" key="2">
    <source>
        <dbReference type="PROSITE" id="PS51186"/>
    </source>
</evidence>
<evidence type="ECO:0000256" key="1">
    <source>
        <dbReference type="SAM" id="MobiDB-lite"/>
    </source>
</evidence>
<keyword evidence="4" id="KW-1185">Reference proteome</keyword>
<evidence type="ECO:0000313" key="3">
    <source>
        <dbReference type="EMBL" id="KAI0307046.1"/>
    </source>
</evidence>
<dbReference type="InterPro" id="IPR016181">
    <property type="entry name" value="Acyl_CoA_acyltransferase"/>
</dbReference>
<accession>A0AAD4MB07</accession>
<reference evidence="3" key="1">
    <citation type="journal article" date="2022" name="New Phytol.">
        <title>Evolutionary transition to the ectomycorrhizal habit in the genomes of a hyperdiverse lineage of mushroom-forming fungi.</title>
        <authorList>
            <person name="Looney B."/>
            <person name="Miyauchi S."/>
            <person name="Morin E."/>
            <person name="Drula E."/>
            <person name="Courty P.E."/>
            <person name="Kohler A."/>
            <person name="Kuo A."/>
            <person name="LaButti K."/>
            <person name="Pangilinan J."/>
            <person name="Lipzen A."/>
            <person name="Riley R."/>
            <person name="Andreopoulos W."/>
            <person name="He G."/>
            <person name="Johnson J."/>
            <person name="Nolan M."/>
            <person name="Tritt A."/>
            <person name="Barry K.W."/>
            <person name="Grigoriev I.V."/>
            <person name="Nagy L.G."/>
            <person name="Hibbett D."/>
            <person name="Henrissat B."/>
            <person name="Matheny P.B."/>
            <person name="Labbe J."/>
            <person name="Martin F.M."/>
        </authorList>
    </citation>
    <scope>NUCLEOTIDE SEQUENCE</scope>
    <source>
        <strain evidence="3">BPL690</strain>
    </source>
</reference>
<evidence type="ECO:0000313" key="4">
    <source>
        <dbReference type="Proteomes" id="UP001203297"/>
    </source>
</evidence>
<feature type="domain" description="N-acetyltransferase" evidence="2">
    <location>
        <begin position="39"/>
        <end position="193"/>
    </location>
</feature>
<dbReference type="AlphaFoldDB" id="A0AAD4MB07"/>
<dbReference type="Proteomes" id="UP001203297">
    <property type="component" value="Unassembled WGS sequence"/>
</dbReference>